<protein>
    <recommendedName>
        <fullName evidence="1">Thoeris protein ThsB TIR-like domain-containing protein</fullName>
    </recommendedName>
</protein>
<dbReference type="Gene3D" id="3.40.50.11200">
    <property type="match status" value="1"/>
</dbReference>
<keyword evidence="3" id="KW-1185">Reference proteome</keyword>
<feature type="domain" description="Thoeris protein ThsB TIR-like" evidence="1">
    <location>
        <begin position="7"/>
        <end position="102"/>
    </location>
</feature>
<dbReference type="InterPro" id="IPR015032">
    <property type="entry name" value="ThsB__TIR-like_domain"/>
</dbReference>
<dbReference type="Proteomes" id="UP000185895">
    <property type="component" value="Unassembled WGS sequence"/>
</dbReference>
<evidence type="ECO:0000313" key="2">
    <source>
        <dbReference type="EMBL" id="OEY95332.1"/>
    </source>
</evidence>
<name>A0A1E7R7P2_9GAMM</name>
<dbReference type="AlphaFoldDB" id="A0A1E7R7P2"/>
<comment type="caution">
    <text evidence="2">The sequence shown here is derived from an EMBL/GenBank/DDBJ whole genome shotgun (WGS) entry which is preliminary data.</text>
</comment>
<dbReference type="STRING" id="1262585.BJI46_13035"/>
<organism evidence="2 3">
    <name type="scientific">Acinetobacter qingfengensis</name>
    <dbReference type="NCBI Taxonomy" id="1262585"/>
    <lineage>
        <taxon>Bacteria</taxon>
        <taxon>Pseudomonadati</taxon>
        <taxon>Pseudomonadota</taxon>
        <taxon>Gammaproteobacteria</taxon>
        <taxon>Moraxellales</taxon>
        <taxon>Moraxellaceae</taxon>
        <taxon>Acinetobacter</taxon>
    </lineage>
</organism>
<dbReference type="OrthoDB" id="2218415at2"/>
<dbReference type="EMBL" id="MKKK01000027">
    <property type="protein sequence ID" value="OEY95332.1"/>
    <property type="molecule type" value="Genomic_DNA"/>
</dbReference>
<proteinExistence type="predicted"/>
<sequence length="167" mass="19425">MGLPRAFVGFSSSDIRSYHLMKAWKANTRFDFNFSDCQLHTAINSTNEAYIKRLCRERINMAGTFISLIGQDTRFKKTFVEWEIEVALEKNCRIIAVNLDRNHHDGRRINNFLTPEPLKNVGAVFIPFSPDILAFALEDHTKKPNDNYHYLSHVYERLGYKKILGLE</sequence>
<accession>A0A1E7R7P2</accession>
<dbReference type="RefSeq" id="WP_070070059.1">
    <property type="nucleotide sequence ID" value="NZ_MKKK01000027.1"/>
</dbReference>
<gene>
    <name evidence="2" type="ORF">BJI46_13035</name>
</gene>
<dbReference type="Pfam" id="PF08937">
    <property type="entry name" value="ThsB_TIR"/>
    <property type="match status" value="1"/>
</dbReference>
<reference evidence="2 3" key="1">
    <citation type="submission" date="2016-09" db="EMBL/GenBank/DDBJ databases">
        <authorList>
            <person name="Capua I."/>
            <person name="De Benedictis P."/>
            <person name="Joannis T."/>
            <person name="Lombin L.H."/>
            <person name="Cattoli G."/>
        </authorList>
    </citation>
    <scope>NUCLEOTIDE SEQUENCE [LARGE SCALE GENOMIC DNA]</scope>
    <source>
        <strain evidence="2 3">ANC 4671</strain>
    </source>
</reference>
<evidence type="ECO:0000259" key="1">
    <source>
        <dbReference type="Pfam" id="PF08937"/>
    </source>
</evidence>
<evidence type="ECO:0000313" key="3">
    <source>
        <dbReference type="Proteomes" id="UP000185895"/>
    </source>
</evidence>